<name>A0A1T5CS77_9FLAO</name>
<keyword evidence="3" id="KW-0378">Hydrolase</keyword>
<dbReference type="EMBL" id="FUYY01000003">
    <property type="protein sequence ID" value="SKB62171.1"/>
    <property type="molecule type" value="Genomic_DNA"/>
</dbReference>
<dbReference type="PANTHER" id="PTHR10963:SF55">
    <property type="entry name" value="GLYCOSIDE HYDROLASE FAMILY 16 PROTEIN"/>
    <property type="match status" value="1"/>
</dbReference>
<dbReference type="PROSITE" id="PS51257">
    <property type="entry name" value="PROKAR_LIPOPROTEIN"/>
    <property type="match status" value="1"/>
</dbReference>
<sequence length="292" mass="33017">MKKIKTYFNEIAVVLILLFSLLGCDSNDDSNDSETDEKRTIIEMDTPVNSDINWKDVKMVWNEEFQEATSLEDTWNYETMDFITPDNTDGLQIYRKENAEVSGGTLKIHAKENDGVYTSARLSSKPAFKYGRVEIGVKLPEEGINGIWASIGLLGVNIEEVGWPQCGEIDIMEYFSNSPNKIFNYIHSSTNNTENGTLLSASYPIESAEEEIHAYGLLWTDKYLKFYVDDPDNITYTFLRPSSPTEENWPFNQPLFLLTGLVIGGSYGGEGVDASLFPASMEIDYIRVYHPN</sequence>
<accession>A0A1T5CS77</accession>
<organism evidence="3 4">
    <name type="scientific">Salegentibacter holothuriorum</name>
    <dbReference type="NCBI Taxonomy" id="241145"/>
    <lineage>
        <taxon>Bacteria</taxon>
        <taxon>Pseudomonadati</taxon>
        <taxon>Bacteroidota</taxon>
        <taxon>Flavobacteriia</taxon>
        <taxon>Flavobacteriales</taxon>
        <taxon>Flavobacteriaceae</taxon>
        <taxon>Salegentibacter</taxon>
    </lineage>
</organism>
<evidence type="ECO:0000259" key="2">
    <source>
        <dbReference type="PROSITE" id="PS51762"/>
    </source>
</evidence>
<reference evidence="4" key="1">
    <citation type="submission" date="2017-02" db="EMBL/GenBank/DDBJ databases">
        <authorList>
            <person name="Varghese N."/>
            <person name="Submissions S."/>
        </authorList>
    </citation>
    <scope>NUCLEOTIDE SEQUENCE [LARGE SCALE GENOMIC DNA]</scope>
    <source>
        <strain evidence="4">DSM 23405</strain>
    </source>
</reference>
<dbReference type="GO" id="GO:0005975">
    <property type="term" value="P:carbohydrate metabolic process"/>
    <property type="evidence" value="ECO:0007669"/>
    <property type="project" value="InterPro"/>
</dbReference>
<dbReference type="OrthoDB" id="9809583at2"/>
<dbReference type="InterPro" id="IPR050546">
    <property type="entry name" value="Glycosyl_Hydrlase_16"/>
</dbReference>
<proteinExistence type="inferred from homology"/>
<dbReference type="Gene3D" id="2.60.120.200">
    <property type="match status" value="1"/>
</dbReference>
<dbReference type="Proteomes" id="UP000190230">
    <property type="component" value="Unassembled WGS sequence"/>
</dbReference>
<dbReference type="AlphaFoldDB" id="A0A1T5CS77"/>
<dbReference type="SUPFAM" id="SSF49899">
    <property type="entry name" value="Concanavalin A-like lectins/glucanases"/>
    <property type="match status" value="1"/>
</dbReference>
<dbReference type="GO" id="GO:0004553">
    <property type="term" value="F:hydrolase activity, hydrolyzing O-glycosyl compounds"/>
    <property type="evidence" value="ECO:0007669"/>
    <property type="project" value="InterPro"/>
</dbReference>
<dbReference type="PANTHER" id="PTHR10963">
    <property type="entry name" value="GLYCOSYL HYDROLASE-RELATED"/>
    <property type="match status" value="1"/>
</dbReference>
<feature type="domain" description="GH16" evidence="2">
    <location>
        <begin position="59"/>
        <end position="292"/>
    </location>
</feature>
<evidence type="ECO:0000313" key="3">
    <source>
        <dbReference type="EMBL" id="SKB62171.1"/>
    </source>
</evidence>
<protein>
    <submittedName>
        <fullName evidence="3">Glycosyl hydrolases family 16</fullName>
    </submittedName>
</protein>
<gene>
    <name evidence="3" type="ORF">SAMN05660776_2169</name>
</gene>
<dbReference type="InterPro" id="IPR013320">
    <property type="entry name" value="ConA-like_dom_sf"/>
</dbReference>
<evidence type="ECO:0000313" key="4">
    <source>
        <dbReference type="Proteomes" id="UP000190230"/>
    </source>
</evidence>
<dbReference type="Pfam" id="PF00722">
    <property type="entry name" value="Glyco_hydro_16"/>
    <property type="match status" value="1"/>
</dbReference>
<dbReference type="CDD" id="cd08023">
    <property type="entry name" value="GH16_laminarinase_like"/>
    <property type="match status" value="1"/>
</dbReference>
<evidence type="ECO:0000256" key="1">
    <source>
        <dbReference type="ARBA" id="ARBA00006865"/>
    </source>
</evidence>
<comment type="similarity">
    <text evidence="1">Belongs to the glycosyl hydrolase 16 family.</text>
</comment>
<keyword evidence="4" id="KW-1185">Reference proteome</keyword>
<dbReference type="PROSITE" id="PS51762">
    <property type="entry name" value="GH16_2"/>
    <property type="match status" value="1"/>
</dbReference>
<dbReference type="InterPro" id="IPR000757">
    <property type="entry name" value="Beta-glucanase-like"/>
</dbReference>
<dbReference type="STRING" id="241145.SAMN05660776_2169"/>
<dbReference type="RefSeq" id="WP_079721022.1">
    <property type="nucleotide sequence ID" value="NZ_FUYY01000003.1"/>
</dbReference>